<dbReference type="EMBL" id="QQWG01000008">
    <property type="protein sequence ID" value="RRG21509.1"/>
    <property type="molecule type" value="Genomic_DNA"/>
</dbReference>
<keyword evidence="1" id="KW-0489">Methyltransferase</keyword>
<dbReference type="CDD" id="cd02440">
    <property type="entry name" value="AdoMet_MTases"/>
    <property type="match status" value="1"/>
</dbReference>
<organism evidence="1 2">
    <name type="scientific">Ancylomarina euxinus</name>
    <dbReference type="NCBI Taxonomy" id="2283627"/>
    <lineage>
        <taxon>Bacteria</taxon>
        <taxon>Pseudomonadati</taxon>
        <taxon>Bacteroidota</taxon>
        <taxon>Bacteroidia</taxon>
        <taxon>Marinilabiliales</taxon>
        <taxon>Marinifilaceae</taxon>
        <taxon>Ancylomarina</taxon>
    </lineage>
</organism>
<dbReference type="AlphaFoldDB" id="A0A425Y0Z3"/>
<gene>
    <name evidence="1" type="ORF">DWB61_09515</name>
</gene>
<dbReference type="GO" id="GO:0032259">
    <property type="term" value="P:methylation"/>
    <property type="evidence" value="ECO:0007669"/>
    <property type="project" value="UniProtKB-KW"/>
</dbReference>
<dbReference type="SUPFAM" id="SSF53335">
    <property type="entry name" value="S-adenosyl-L-methionine-dependent methyltransferases"/>
    <property type="match status" value="1"/>
</dbReference>
<sequence length="151" mass="17668">MRKYEHHQNEPEDLVYQEYLKQIMDPVLERISVGAKGLDFGCGPGPALSQMFEIEGCQMDIYDAYFAPNEEVFARSYDFITACEVVEHFHKPRMEFDRLFSMLKPGGVLAIKTQLSPCDGTFPQWFYKRDMTHVCFFFGQKFEVFGCKMWS</sequence>
<comment type="caution">
    <text evidence="1">The sequence shown here is derived from an EMBL/GenBank/DDBJ whole genome shotgun (WGS) entry which is preliminary data.</text>
</comment>
<dbReference type="Proteomes" id="UP000285794">
    <property type="component" value="Unassembled WGS sequence"/>
</dbReference>
<accession>A0A425Y0Z3</accession>
<dbReference type="GO" id="GO:0008168">
    <property type="term" value="F:methyltransferase activity"/>
    <property type="evidence" value="ECO:0007669"/>
    <property type="project" value="UniProtKB-KW"/>
</dbReference>
<keyword evidence="1" id="KW-0808">Transferase</keyword>
<dbReference type="Pfam" id="PF13489">
    <property type="entry name" value="Methyltransf_23"/>
    <property type="match status" value="1"/>
</dbReference>
<reference evidence="1 2" key="1">
    <citation type="submission" date="2018-07" db="EMBL/GenBank/DDBJ databases">
        <title>Draft genome sequence of Ancylomarina sp. M1P.</title>
        <authorList>
            <person name="Yadav S."/>
            <person name="Villanueva L."/>
            <person name="Damste J.S.S."/>
        </authorList>
    </citation>
    <scope>NUCLEOTIDE SEQUENCE [LARGE SCALE GENOMIC DNA]</scope>
    <source>
        <strain evidence="1 2">M1P</strain>
    </source>
</reference>
<keyword evidence="2" id="KW-1185">Reference proteome</keyword>
<name>A0A425Y0Z3_9BACT</name>
<proteinExistence type="predicted"/>
<dbReference type="InterPro" id="IPR029063">
    <property type="entry name" value="SAM-dependent_MTases_sf"/>
</dbReference>
<evidence type="ECO:0000313" key="2">
    <source>
        <dbReference type="Proteomes" id="UP000285794"/>
    </source>
</evidence>
<dbReference type="Gene3D" id="3.40.50.150">
    <property type="entry name" value="Vaccinia Virus protein VP39"/>
    <property type="match status" value="1"/>
</dbReference>
<evidence type="ECO:0000313" key="1">
    <source>
        <dbReference type="EMBL" id="RRG21509.1"/>
    </source>
</evidence>
<protein>
    <submittedName>
        <fullName evidence="1">Class I SAM-dependent methyltransferase</fullName>
    </submittedName>
</protein>